<proteinExistence type="predicted"/>
<feature type="transmembrane region" description="Helical" evidence="1">
    <location>
        <begin position="147"/>
        <end position="169"/>
    </location>
</feature>
<dbReference type="PANTHER" id="PTHR28019:SF2">
    <property type="entry name" value="CELL MEMBRANE PROTEIN YLR413W-RELATED"/>
    <property type="match status" value="1"/>
</dbReference>
<dbReference type="GO" id="GO:0005886">
    <property type="term" value="C:plasma membrane"/>
    <property type="evidence" value="ECO:0007669"/>
    <property type="project" value="InterPro"/>
</dbReference>
<reference evidence="4" key="1">
    <citation type="submission" date="2015-10" db="EMBL/GenBank/DDBJ databases">
        <authorList>
            <person name="Devillers H."/>
        </authorList>
    </citation>
    <scope>NUCLEOTIDE SEQUENCE [LARGE SCALE GENOMIC DNA]</scope>
</reference>
<sequence length="263" mass="28638">MGNGCALFSSAFLSFAALILAIVACAGSTKNYNPINKIYEAQLDLSNMQVSTVLSSATSSSTSLDALGLPSYINLGLWSYCIADSSGKVSSCTSPSGIQDFNLKNMIYDNIENNQVAELVSSVAELAIPDSMQSNLTHYNNLIKCTFITLIIGIVVSFLNFAVNVLRWLVHLSLITWLGRFFSLIAFLSLGVAAGTSTGTYVYIRRLLSSSYSDYGMKLDLGRNFYAILWASVAAALLNLIVWSTVRSQRYARVVPIEEKPLM</sequence>
<dbReference type="GO" id="GO:0051285">
    <property type="term" value="C:cell cortex of cell tip"/>
    <property type="evidence" value="ECO:0007669"/>
    <property type="project" value="TreeGrafter"/>
</dbReference>
<feature type="transmembrane region" description="Helical" evidence="1">
    <location>
        <begin position="181"/>
        <end position="204"/>
    </location>
</feature>
<dbReference type="InterPro" id="IPR009571">
    <property type="entry name" value="SUR7/Rim9-like_fungi"/>
</dbReference>
<organism evidence="3 4">
    <name type="scientific">Lachancea quebecensis</name>
    <dbReference type="NCBI Taxonomy" id="1654605"/>
    <lineage>
        <taxon>Eukaryota</taxon>
        <taxon>Fungi</taxon>
        <taxon>Dikarya</taxon>
        <taxon>Ascomycota</taxon>
        <taxon>Saccharomycotina</taxon>
        <taxon>Saccharomycetes</taxon>
        <taxon>Saccharomycetales</taxon>
        <taxon>Saccharomycetaceae</taxon>
        <taxon>Lachancea</taxon>
    </lineage>
</organism>
<dbReference type="PANTHER" id="PTHR28019">
    <property type="entry name" value="CELL MEMBRANE PROTEIN YLR413W-RELATED"/>
    <property type="match status" value="1"/>
</dbReference>
<feature type="transmembrane region" description="Helical" evidence="1">
    <location>
        <begin position="224"/>
        <end position="243"/>
    </location>
</feature>
<gene>
    <name evidence="3" type="ORF">LAQU0_S01e01816g</name>
</gene>
<dbReference type="Pfam" id="PF06687">
    <property type="entry name" value="SUR7"/>
    <property type="match status" value="1"/>
</dbReference>
<dbReference type="EMBL" id="LN890560">
    <property type="protein sequence ID" value="CUS20224.1"/>
    <property type="molecule type" value="Genomic_DNA"/>
</dbReference>
<dbReference type="InterPro" id="IPR052413">
    <property type="entry name" value="SUR7_domain"/>
</dbReference>
<dbReference type="Proteomes" id="UP000236544">
    <property type="component" value="Unassembled WGS sequence"/>
</dbReference>
<evidence type="ECO:0000313" key="4">
    <source>
        <dbReference type="Proteomes" id="UP000236544"/>
    </source>
</evidence>
<keyword evidence="1" id="KW-0812">Transmembrane</keyword>
<feature type="chain" id="PRO_5006066406" evidence="2">
    <location>
        <begin position="22"/>
        <end position="263"/>
    </location>
</feature>
<name>A0A0P1KLP8_9SACH</name>
<protein>
    <submittedName>
        <fullName evidence="3">LAQU0S01e01816g1_1</fullName>
    </submittedName>
</protein>
<accession>A0A0P1KLP8</accession>
<evidence type="ECO:0000256" key="2">
    <source>
        <dbReference type="SAM" id="SignalP"/>
    </source>
</evidence>
<dbReference type="GO" id="GO:0031505">
    <property type="term" value="P:fungal-type cell wall organization"/>
    <property type="evidence" value="ECO:0007669"/>
    <property type="project" value="TreeGrafter"/>
</dbReference>
<evidence type="ECO:0000313" key="3">
    <source>
        <dbReference type="EMBL" id="CUS20224.1"/>
    </source>
</evidence>
<dbReference type="AlphaFoldDB" id="A0A0P1KLP8"/>
<keyword evidence="4" id="KW-1185">Reference proteome</keyword>
<evidence type="ECO:0000256" key="1">
    <source>
        <dbReference type="SAM" id="Phobius"/>
    </source>
</evidence>
<feature type="signal peptide" evidence="2">
    <location>
        <begin position="1"/>
        <end position="21"/>
    </location>
</feature>
<keyword evidence="1" id="KW-0472">Membrane</keyword>
<keyword evidence="1" id="KW-1133">Transmembrane helix</keyword>
<dbReference type="OrthoDB" id="4480814at2759"/>
<keyword evidence="2" id="KW-0732">Signal</keyword>